<dbReference type="InterPro" id="IPR026444">
    <property type="entry name" value="Secre_tail"/>
</dbReference>
<evidence type="ECO:0000313" key="4">
    <source>
        <dbReference type="Proteomes" id="UP000184050"/>
    </source>
</evidence>
<evidence type="ECO:0000313" key="3">
    <source>
        <dbReference type="EMBL" id="SHI67342.1"/>
    </source>
</evidence>
<sequence>MKIIITLILLSGFFTFQAISQGTVINHTCTDLTKIPQSAIDSAKAKLHIAYGHTSHGSQLINGMNKLIGFANNHGLGLNLPSNIFAFNNGGTDGALDLRDTPFSGASDLGNPNRTAWEQATRNYLGTPNTQGKGSLLPSINVIIWSWCGQVDGSEADIDNYLTLMNGLEQDYFGVKFVYMTGHLNGTGATGNVNVRNQQIRNYCTSNNKILYDFADIESYDPDGVVHYMPLLANDNCDYDSDGNGSRDANWATAWQNSHTQGVDWFNCSPAHSQPLNGNLKAYAAWWLWATLAGWEPPLSGIADIEKNAQAVTVFPNPSNGKFTVTTNNGSIDAIYIYNVTGTKVFSTTDFKLKTSNEIDISDYKKGIYFVKIDSRDKISTEKIVIQ</sequence>
<keyword evidence="4" id="KW-1185">Reference proteome</keyword>
<keyword evidence="1" id="KW-0732">Signal</keyword>
<dbReference type="OrthoDB" id="1112990at2"/>
<dbReference type="RefSeq" id="WP_073165986.1">
    <property type="nucleotide sequence ID" value="NZ_FQZE01000004.1"/>
</dbReference>
<feature type="signal peptide" evidence="1">
    <location>
        <begin position="1"/>
        <end position="20"/>
    </location>
</feature>
<evidence type="ECO:0000259" key="2">
    <source>
        <dbReference type="Pfam" id="PF18962"/>
    </source>
</evidence>
<feature type="chain" id="PRO_5012070499" evidence="1">
    <location>
        <begin position="21"/>
        <end position="387"/>
    </location>
</feature>
<dbReference type="Pfam" id="PF18962">
    <property type="entry name" value="Por_Secre_tail"/>
    <property type="match status" value="1"/>
</dbReference>
<dbReference type="NCBIfam" id="TIGR04183">
    <property type="entry name" value="Por_Secre_tail"/>
    <property type="match status" value="1"/>
</dbReference>
<feature type="domain" description="Secretion system C-terminal sorting" evidence="2">
    <location>
        <begin position="314"/>
        <end position="386"/>
    </location>
</feature>
<dbReference type="EMBL" id="FQZE01000004">
    <property type="protein sequence ID" value="SHI67342.1"/>
    <property type="molecule type" value="Genomic_DNA"/>
</dbReference>
<organism evidence="3 4">
    <name type="scientific">Tangfeifania diversioriginum</name>
    <dbReference type="NCBI Taxonomy" id="1168035"/>
    <lineage>
        <taxon>Bacteria</taxon>
        <taxon>Pseudomonadati</taxon>
        <taxon>Bacteroidota</taxon>
        <taxon>Bacteroidia</taxon>
        <taxon>Marinilabiliales</taxon>
        <taxon>Prolixibacteraceae</taxon>
        <taxon>Tangfeifania</taxon>
    </lineage>
</organism>
<reference evidence="3 4" key="1">
    <citation type="submission" date="2016-11" db="EMBL/GenBank/DDBJ databases">
        <authorList>
            <person name="Jaros S."/>
            <person name="Januszkiewicz K."/>
            <person name="Wedrychowicz H."/>
        </authorList>
    </citation>
    <scope>NUCLEOTIDE SEQUENCE [LARGE SCALE GENOMIC DNA]</scope>
    <source>
        <strain evidence="3 4">DSM 27063</strain>
    </source>
</reference>
<evidence type="ECO:0000256" key="1">
    <source>
        <dbReference type="SAM" id="SignalP"/>
    </source>
</evidence>
<dbReference type="Proteomes" id="UP000184050">
    <property type="component" value="Unassembled WGS sequence"/>
</dbReference>
<dbReference type="AlphaFoldDB" id="A0A1M6D262"/>
<name>A0A1M6D262_9BACT</name>
<protein>
    <submittedName>
        <fullName evidence="3">Por secretion system C-terminal sorting domain-containing protein</fullName>
    </submittedName>
</protein>
<accession>A0A1M6D262</accession>
<proteinExistence type="predicted"/>
<gene>
    <name evidence="3" type="ORF">SAMN05444280_104173</name>
</gene>
<dbReference type="STRING" id="1168035.SAMN05444280_104173"/>